<dbReference type="HOGENOM" id="CLU_2562744_0_0_1"/>
<dbReference type="EnsemblPlants" id="KQK99626">
    <property type="protein sequence ID" value="KQK99626"/>
    <property type="gene ID" value="SETIT_011496mg"/>
</dbReference>
<evidence type="ECO:0000313" key="1">
    <source>
        <dbReference type="EnsemblPlants" id="KQK99626"/>
    </source>
</evidence>
<organism evidence="1 2">
    <name type="scientific">Setaria italica</name>
    <name type="common">Foxtail millet</name>
    <name type="synonym">Panicum italicum</name>
    <dbReference type="NCBI Taxonomy" id="4555"/>
    <lineage>
        <taxon>Eukaryota</taxon>
        <taxon>Viridiplantae</taxon>
        <taxon>Streptophyta</taxon>
        <taxon>Embryophyta</taxon>
        <taxon>Tracheophyta</taxon>
        <taxon>Spermatophyta</taxon>
        <taxon>Magnoliopsida</taxon>
        <taxon>Liliopsida</taxon>
        <taxon>Poales</taxon>
        <taxon>Poaceae</taxon>
        <taxon>PACMAD clade</taxon>
        <taxon>Panicoideae</taxon>
        <taxon>Panicodae</taxon>
        <taxon>Paniceae</taxon>
        <taxon>Cenchrinae</taxon>
        <taxon>Setaria</taxon>
    </lineage>
</organism>
<proteinExistence type="predicted"/>
<sequence>MTFGYPWIIVFNTVQSRAHSHHIAANTVSLCPLTIHIAAVLLKFFSLRLLHQCAGFGERVVVGLWQVFDFSKVNGSQLGMHQ</sequence>
<protein>
    <submittedName>
        <fullName evidence="1">Uncharacterized protein</fullName>
    </submittedName>
</protein>
<name>K3YBA2_SETIT</name>
<dbReference type="Gramene" id="KQK99626">
    <property type="protein sequence ID" value="KQK99626"/>
    <property type="gene ID" value="SETIT_011496mg"/>
</dbReference>
<dbReference type="EMBL" id="AGNK02004558">
    <property type="status" value="NOT_ANNOTATED_CDS"/>
    <property type="molecule type" value="Genomic_DNA"/>
</dbReference>
<dbReference type="InParanoid" id="K3YBA2"/>
<evidence type="ECO:0000313" key="2">
    <source>
        <dbReference type="Proteomes" id="UP000004995"/>
    </source>
</evidence>
<dbReference type="Proteomes" id="UP000004995">
    <property type="component" value="Unassembled WGS sequence"/>
</dbReference>
<reference evidence="1" key="2">
    <citation type="submission" date="2018-08" db="UniProtKB">
        <authorList>
            <consortium name="EnsemblPlants"/>
        </authorList>
    </citation>
    <scope>IDENTIFICATION</scope>
    <source>
        <strain evidence="1">Yugu1</strain>
    </source>
</reference>
<accession>K3YBA2</accession>
<reference evidence="2" key="1">
    <citation type="journal article" date="2012" name="Nat. Biotechnol.">
        <title>Reference genome sequence of the model plant Setaria.</title>
        <authorList>
            <person name="Bennetzen J.L."/>
            <person name="Schmutz J."/>
            <person name="Wang H."/>
            <person name="Percifield R."/>
            <person name="Hawkins J."/>
            <person name="Pontaroli A.C."/>
            <person name="Estep M."/>
            <person name="Feng L."/>
            <person name="Vaughn J.N."/>
            <person name="Grimwood J."/>
            <person name="Jenkins J."/>
            <person name="Barry K."/>
            <person name="Lindquist E."/>
            <person name="Hellsten U."/>
            <person name="Deshpande S."/>
            <person name="Wang X."/>
            <person name="Wu X."/>
            <person name="Mitros T."/>
            <person name="Triplett J."/>
            <person name="Yang X."/>
            <person name="Ye C.Y."/>
            <person name="Mauro-Herrera M."/>
            <person name="Wang L."/>
            <person name="Li P."/>
            <person name="Sharma M."/>
            <person name="Sharma R."/>
            <person name="Ronald P.C."/>
            <person name="Panaud O."/>
            <person name="Kellogg E.A."/>
            <person name="Brutnell T.P."/>
            <person name="Doust A.N."/>
            <person name="Tuskan G.A."/>
            <person name="Rokhsar D."/>
            <person name="Devos K.M."/>
        </authorList>
    </citation>
    <scope>NUCLEOTIDE SEQUENCE [LARGE SCALE GENOMIC DNA]</scope>
    <source>
        <strain evidence="2">cv. Yugu1</strain>
    </source>
</reference>
<keyword evidence="2" id="KW-1185">Reference proteome</keyword>
<dbReference type="AlphaFoldDB" id="K3YBA2"/>